<comment type="function">
    <text evidence="2">Binds amino acids.</text>
</comment>
<keyword evidence="5" id="KW-1185">Reference proteome</keyword>
<organism evidence="4 5">
    <name type="scientific">Dendrobium catenatum</name>
    <dbReference type="NCBI Taxonomy" id="906689"/>
    <lineage>
        <taxon>Eukaryota</taxon>
        <taxon>Viridiplantae</taxon>
        <taxon>Streptophyta</taxon>
        <taxon>Embryophyta</taxon>
        <taxon>Tracheophyta</taxon>
        <taxon>Spermatophyta</taxon>
        <taxon>Magnoliopsida</taxon>
        <taxon>Liliopsida</taxon>
        <taxon>Asparagales</taxon>
        <taxon>Orchidaceae</taxon>
        <taxon>Epidendroideae</taxon>
        <taxon>Malaxideae</taxon>
        <taxon>Dendrobiinae</taxon>
        <taxon>Dendrobium</taxon>
    </lineage>
</organism>
<dbReference type="InterPro" id="IPR045865">
    <property type="entry name" value="ACT-like_dom_sf"/>
</dbReference>
<dbReference type="InterPro" id="IPR040217">
    <property type="entry name" value="ACR1-12"/>
</dbReference>
<dbReference type="InterPro" id="IPR002912">
    <property type="entry name" value="ACT_dom"/>
</dbReference>
<reference evidence="4 5" key="1">
    <citation type="journal article" date="2016" name="Sci. Rep.">
        <title>The Dendrobium catenatum Lindl. genome sequence provides insights into polysaccharide synthase, floral development and adaptive evolution.</title>
        <authorList>
            <person name="Zhang G.Q."/>
            <person name="Xu Q."/>
            <person name="Bian C."/>
            <person name="Tsai W.C."/>
            <person name="Yeh C.M."/>
            <person name="Liu K.W."/>
            <person name="Yoshida K."/>
            <person name="Zhang L.S."/>
            <person name="Chang S.B."/>
            <person name="Chen F."/>
            <person name="Shi Y."/>
            <person name="Su Y.Y."/>
            <person name="Zhang Y.Q."/>
            <person name="Chen L.J."/>
            <person name="Yin Y."/>
            <person name="Lin M."/>
            <person name="Huang H."/>
            <person name="Deng H."/>
            <person name="Wang Z.W."/>
            <person name="Zhu S.L."/>
            <person name="Zhao X."/>
            <person name="Deng C."/>
            <person name="Niu S.C."/>
            <person name="Huang J."/>
            <person name="Wang M."/>
            <person name="Liu G.H."/>
            <person name="Yang H.J."/>
            <person name="Xiao X.J."/>
            <person name="Hsiao Y.Y."/>
            <person name="Wu W.L."/>
            <person name="Chen Y.Y."/>
            <person name="Mitsuda N."/>
            <person name="Ohme-Takagi M."/>
            <person name="Luo Y.B."/>
            <person name="Van de Peer Y."/>
            <person name="Liu Z.J."/>
        </authorList>
    </citation>
    <scope>NUCLEOTIDE SEQUENCE [LARGE SCALE GENOMIC DNA]</scope>
    <source>
        <tissue evidence="4">The whole plant</tissue>
    </source>
</reference>
<dbReference type="GO" id="GO:0016597">
    <property type="term" value="F:amino acid binding"/>
    <property type="evidence" value="ECO:0007669"/>
    <property type="project" value="UniProtKB-UniRule"/>
</dbReference>
<feature type="domain" description="ACT" evidence="3">
    <location>
        <begin position="112"/>
        <end position="188"/>
    </location>
</feature>
<keyword evidence="1 2" id="KW-0677">Repeat</keyword>
<dbReference type="PROSITE" id="PS51671">
    <property type="entry name" value="ACT"/>
    <property type="match status" value="1"/>
</dbReference>
<protein>
    <recommendedName>
        <fullName evidence="2">ACT domain-containing protein ACR</fullName>
    </recommendedName>
    <alternativeName>
        <fullName evidence="2">Protein ACT DOMAIN REPEATS</fullName>
    </alternativeName>
</protein>
<evidence type="ECO:0000256" key="1">
    <source>
        <dbReference type="ARBA" id="ARBA00022737"/>
    </source>
</evidence>
<gene>
    <name evidence="4" type="ORF">MA16_Dca027283</name>
</gene>
<evidence type="ECO:0000313" key="5">
    <source>
        <dbReference type="Proteomes" id="UP000233837"/>
    </source>
</evidence>
<dbReference type="AlphaFoldDB" id="A0A2I0VIX2"/>
<dbReference type="OrthoDB" id="1716101at2759"/>
<name>A0A2I0VIX2_9ASPA</name>
<evidence type="ECO:0000313" key="4">
    <source>
        <dbReference type="EMBL" id="PKU63365.1"/>
    </source>
</evidence>
<dbReference type="SUPFAM" id="SSF55021">
    <property type="entry name" value="ACT-like"/>
    <property type="match status" value="1"/>
</dbReference>
<dbReference type="PANTHER" id="PTHR31096">
    <property type="entry name" value="ACT DOMAIN-CONTAINING PROTEIN ACR4-RELATED"/>
    <property type="match status" value="1"/>
</dbReference>
<dbReference type="EMBL" id="KZ503498">
    <property type="protein sequence ID" value="PKU63365.1"/>
    <property type="molecule type" value="Genomic_DNA"/>
</dbReference>
<proteinExistence type="predicted"/>
<reference evidence="4 5" key="2">
    <citation type="journal article" date="2017" name="Nature">
        <title>The Apostasia genome and the evolution of orchids.</title>
        <authorList>
            <person name="Zhang G.Q."/>
            <person name="Liu K.W."/>
            <person name="Li Z."/>
            <person name="Lohaus R."/>
            <person name="Hsiao Y.Y."/>
            <person name="Niu S.C."/>
            <person name="Wang J.Y."/>
            <person name="Lin Y.C."/>
            <person name="Xu Q."/>
            <person name="Chen L.J."/>
            <person name="Yoshida K."/>
            <person name="Fujiwara S."/>
            <person name="Wang Z.W."/>
            <person name="Zhang Y.Q."/>
            <person name="Mitsuda N."/>
            <person name="Wang M."/>
            <person name="Liu G.H."/>
            <person name="Pecoraro L."/>
            <person name="Huang H.X."/>
            <person name="Xiao X.J."/>
            <person name="Lin M."/>
            <person name="Wu X.Y."/>
            <person name="Wu W.L."/>
            <person name="Chen Y.Y."/>
            <person name="Chang S.B."/>
            <person name="Sakamoto S."/>
            <person name="Ohme-Takagi M."/>
            <person name="Yagi M."/>
            <person name="Zeng S.J."/>
            <person name="Shen C.Y."/>
            <person name="Yeh C.M."/>
            <person name="Luo Y.B."/>
            <person name="Tsai W.C."/>
            <person name="Van de Peer Y."/>
            <person name="Liu Z.J."/>
        </authorList>
    </citation>
    <scope>NUCLEOTIDE SEQUENCE [LARGE SCALE GENOMIC DNA]</scope>
    <source>
        <tissue evidence="4">The whole plant</tissue>
    </source>
</reference>
<dbReference type="PANTHER" id="PTHR31096:SF7">
    <property type="entry name" value="ACT DOMAIN-CONTAINING PROTEIN ACR1"/>
    <property type="match status" value="1"/>
</dbReference>
<accession>A0A2I0VIX2</accession>
<evidence type="ECO:0000256" key="2">
    <source>
        <dbReference type="RuleBase" id="RU369043"/>
    </source>
</evidence>
<dbReference type="Proteomes" id="UP000233837">
    <property type="component" value="Unassembled WGS sequence"/>
</dbReference>
<sequence>MEANKRFGYGNASNRMVSQPQVSVEYWRDKDYLVVNVRSSDRPKLMFDIVCVLTDLDYDVFHGSINTDGSIAIQEYFVRHMNKCTLLNEMERQSLVRSLAAAVERRMSQGLKVEVRTLNHQGLLSNMRRVLKENSLSLDKALFFKEKDIAVGTFYITDSSSSTIDTNNIDQQRLEALCNEIGGDIVFEKKNNCSIESPVRRRRNLFSMFYTLGRSLWSHIKRFFSNFSFIR</sequence>
<evidence type="ECO:0000259" key="3">
    <source>
        <dbReference type="PROSITE" id="PS51671"/>
    </source>
</evidence>